<dbReference type="SFLD" id="SFLDG01150">
    <property type="entry name" value="Main.1:_Beta-like"/>
    <property type="match status" value="1"/>
</dbReference>
<evidence type="ECO:0000313" key="4">
    <source>
        <dbReference type="Proteomes" id="UP000013243"/>
    </source>
</evidence>
<dbReference type="EMBL" id="CP015231">
    <property type="protein sequence ID" value="ANP42417.1"/>
    <property type="molecule type" value="Genomic_DNA"/>
</dbReference>
<dbReference type="Pfam" id="PF00043">
    <property type="entry name" value="GST_C"/>
    <property type="match status" value="1"/>
</dbReference>
<evidence type="ECO:0000313" key="3">
    <source>
        <dbReference type="EMBL" id="ANP42417.1"/>
    </source>
</evidence>
<dbReference type="InterPro" id="IPR040079">
    <property type="entry name" value="Glutathione_S-Trfase"/>
</dbReference>
<dbReference type="InterPro" id="IPR036249">
    <property type="entry name" value="Thioredoxin-like_sf"/>
</dbReference>
<feature type="domain" description="GST N-terminal" evidence="1">
    <location>
        <begin position="1"/>
        <end position="81"/>
    </location>
</feature>
<proteinExistence type="predicted"/>
<dbReference type="SFLD" id="SFLDS00019">
    <property type="entry name" value="Glutathione_Transferase_(cytos"/>
    <property type="match status" value="1"/>
</dbReference>
<dbReference type="PROSITE" id="PS50404">
    <property type="entry name" value="GST_NTER"/>
    <property type="match status" value="1"/>
</dbReference>
<evidence type="ECO:0000259" key="2">
    <source>
        <dbReference type="PROSITE" id="PS50405"/>
    </source>
</evidence>
<sequence>MKLYYKPGACPLASHIALHETGRPFKIEAVDTAAGRTESGADYRAINPKGYVPALGLDDGSVLTEGAAVLQYIADSSPEAGLAPAAGTLARARMQEQLNWIGTELHKAFGPLFREGTSEAGKDAARTAVAGKFDFIEIQLADGREWLVEGRFSVADAYLFVVSNWANFTGIDLARWPNLAAFVSRSAARPSAQAAMRAEGLIQ</sequence>
<geneLocation type="plasmid" evidence="3 4">
    <name>unnamed1</name>
</geneLocation>
<dbReference type="SUPFAM" id="SSF52833">
    <property type="entry name" value="Thioredoxin-like"/>
    <property type="match status" value="1"/>
</dbReference>
<dbReference type="InterPro" id="IPR036282">
    <property type="entry name" value="Glutathione-S-Trfase_C_sf"/>
</dbReference>
<dbReference type="InterPro" id="IPR010987">
    <property type="entry name" value="Glutathione-S-Trfase_C-like"/>
</dbReference>
<feature type="domain" description="GST C-terminal" evidence="2">
    <location>
        <begin position="87"/>
        <end position="203"/>
    </location>
</feature>
<dbReference type="PROSITE" id="PS50405">
    <property type="entry name" value="GST_CTER"/>
    <property type="match status" value="1"/>
</dbReference>
<dbReference type="NCBIfam" id="NF007831">
    <property type="entry name" value="PRK10542.1"/>
    <property type="match status" value="1"/>
</dbReference>
<keyword evidence="3" id="KW-0808">Transferase</keyword>
<dbReference type="GO" id="GO:0016740">
    <property type="term" value="F:transferase activity"/>
    <property type="evidence" value="ECO:0007669"/>
    <property type="project" value="UniProtKB-KW"/>
</dbReference>
<dbReference type="KEGG" id="rmb:K529_016705"/>
<dbReference type="Proteomes" id="UP000013243">
    <property type="component" value="Plasmid unnamed1"/>
</dbReference>
<dbReference type="PANTHER" id="PTHR44051:SF8">
    <property type="entry name" value="GLUTATHIONE S-TRANSFERASE GSTA"/>
    <property type="match status" value="1"/>
</dbReference>
<dbReference type="Pfam" id="PF13409">
    <property type="entry name" value="GST_N_2"/>
    <property type="match status" value="1"/>
</dbReference>
<dbReference type="RefSeq" id="WP_046002846.1">
    <property type="nucleotide sequence ID" value="NZ_CP015231.1"/>
</dbReference>
<dbReference type="GeneID" id="28251508"/>
<name>A0A1B1A7A6_9RHOB</name>
<dbReference type="OrthoDB" id="7583243at2"/>
<organism evidence="3 4">
    <name type="scientific">Tritonibacter mobilis F1926</name>
    <dbReference type="NCBI Taxonomy" id="1265309"/>
    <lineage>
        <taxon>Bacteria</taxon>
        <taxon>Pseudomonadati</taxon>
        <taxon>Pseudomonadota</taxon>
        <taxon>Alphaproteobacteria</taxon>
        <taxon>Rhodobacterales</taxon>
        <taxon>Paracoccaceae</taxon>
        <taxon>Tritonibacter</taxon>
    </lineage>
</organism>
<protein>
    <submittedName>
        <fullName evidence="3">Glutathione S-transferase</fullName>
    </submittedName>
</protein>
<dbReference type="CDD" id="cd03188">
    <property type="entry name" value="GST_C_Beta"/>
    <property type="match status" value="1"/>
</dbReference>
<dbReference type="Gene3D" id="1.20.1050.10">
    <property type="match status" value="1"/>
</dbReference>
<accession>A0A1B1A7A6</accession>
<dbReference type="CDD" id="cd03057">
    <property type="entry name" value="GST_N_Beta"/>
    <property type="match status" value="1"/>
</dbReference>
<evidence type="ECO:0000259" key="1">
    <source>
        <dbReference type="PROSITE" id="PS50404"/>
    </source>
</evidence>
<dbReference type="AlphaFoldDB" id="A0A1B1A7A6"/>
<dbReference type="Gene3D" id="3.40.30.10">
    <property type="entry name" value="Glutaredoxin"/>
    <property type="match status" value="1"/>
</dbReference>
<dbReference type="SUPFAM" id="SSF47616">
    <property type="entry name" value="GST C-terminal domain-like"/>
    <property type="match status" value="1"/>
</dbReference>
<reference evidence="3 4" key="1">
    <citation type="journal article" date="2016" name="ISME J.">
        <title>Global occurrence and heterogeneity of the Roseobacter-clade species Ruegeria mobilis.</title>
        <authorList>
            <person name="Sonnenschein E."/>
            <person name="Gram L."/>
        </authorList>
    </citation>
    <scope>NUCLEOTIDE SEQUENCE [LARGE SCALE GENOMIC DNA]</scope>
    <source>
        <strain evidence="3 4">F1926</strain>
        <plasmid evidence="3 4">unnamed1</plasmid>
    </source>
</reference>
<dbReference type="SFLD" id="SFLDG00358">
    <property type="entry name" value="Main_(cytGST)"/>
    <property type="match status" value="1"/>
</dbReference>
<dbReference type="PANTHER" id="PTHR44051">
    <property type="entry name" value="GLUTATHIONE S-TRANSFERASE-RELATED"/>
    <property type="match status" value="1"/>
</dbReference>
<keyword evidence="3" id="KW-0614">Plasmid</keyword>
<dbReference type="InterPro" id="IPR004046">
    <property type="entry name" value="GST_C"/>
</dbReference>
<dbReference type="InterPro" id="IPR004045">
    <property type="entry name" value="Glutathione_S-Trfase_N"/>
</dbReference>
<gene>
    <name evidence="3" type="ORF">K529_016705</name>
</gene>